<evidence type="ECO:0000313" key="3">
    <source>
        <dbReference type="Proteomes" id="UP000028488"/>
    </source>
</evidence>
<keyword evidence="2" id="KW-0808">Transferase</keyword>
<gene>
    <name evidence="2" type="ORF">EP51_09065</name>
</gene>
<accession>A0A076EMW1</accession>
<dbReference type="Gene3D" id="3.30.559.10">
    <property type="entry name" value="Chloramphenicol acetyltransferase-like domain"/>
    <property type="match status" value="1"/>
</dbReference>
<evidence type="ECO:0000313" key="2">
    <source>
        <dbReference type="EMBL" id="AII04744.1"/>
    </source>
</evidence>
<dbReference type="InterPro" id="IPR023213">
    <property type="entry name" value="CAT-like_dom_sf"/>
</dbReference>
<dbReference type="SUPFAM" id="SSF52777">
    <property type="entry name" value="CoA-dependent acyltransferases"/>
    <property type="match status" value="2"/>
</dbReference>
<dbReference type="Proteomes" id="UP000028488">
    <property type="component" value="Chromosome"/>
</dbReference>
<dbReference type="GO" id="GO:0016746">
    <property type="term" value="F:acyltransferase activity"/>
    <property type="evidence" value="ECO:0007669"/>
    <property type="project" value="UniProtKB-KW"/>
</dbReference>
<dbReference type="Gene3D" id="3.30.559.30">
    <property type="entry name" value="Nonribosomal peptide synthetase, condensation domain"/>
    <property type="match status" value="1"/>
</dbReference>
<dbReference type="RefSeq" id="WP_112299287.1">
    <property type="nucleotide sequence ID" value="NZ_CP008947.1"/>
</dbReference>
<dbReference type="EMBL" id="CP008947">
    <property type="protein sequence ID" value="AII04744.1"/>
    <property type="molecule type" value="Genomic_DNA"/>
</dbReference>
<evidence type="ECO:0000259" key="1">
    <source>
        <dbReference type="Pfam" id="PF00668"/>
    </source>
</evidence>
<sequence>MDLNLITHWKPEPGRVVEWKVTDASARAAAEAPVDPALPTTMQERHLRRARLAANNGETQSPWIGIAFDFPGRLDRAAMTRTLERYILRHDTLHSWFSFENADADPTDTANAVRRHVVPVDSIALTAHEGENLTTPEQVRDHIAARFANDTSALAWPAFVFGVVEHYDAAAPGTDDSFTLFHAVDHAHTDMQSMILTFAETRIIYQAELDGVQPELPDPGSYVEYSRREREKAATLTLASPEVHGWIGHLTRNGGTFPSFPLDLGASDEPKPAIGSRFDLADADECERFGAVCKAHGSNFIGGVFAALAITEHELVGRDRYMALSPLTTRTDPQFYWSQGWFINLIPVGFALEDATTFTGLAQRAQDAYRSGKALGEVSVQQVIDTVLAQAGPEAMSQPTTLAPPPIVSYIDGRRLPQTESFTSTRATGIVGGKATQIASIWINRVLEGTWMAVSHPDTDEAHRSVTAYAERLSTIMRTVAREGDYTVSPFVPAAADSATAAGVE</sequence>
<protein>
    <submittedName>
        <fullName evidence="2">Acyltransferase</fullName>
    </submittedName>
</protein>
<dbReference type="InterPro" id="IPR001242">
    <property type="entry name" value="Condensation_dom"/>
</dbReference>
<dbReference type="GO" id="GO:0008610">
    <property type="term" value="P:lipid biosynthetic process"/>
    <property type="evidence" value="ECO:0007669"/>
    <property type="project" value="UniProtKB-ARBA"/>
</dbReference>
<proteinExistence type="predicted"/>
<feature type="domain" description="Condensation" evidence="1">
    <location>
        <begin position="52"/>
        <end position="379"/>
    </location>
</feature>
<organism evidence="2 3">
    <name type="scientific">Rhodococcus opacus</name>
    <name type="common">Nocardia opaca</name>
    <dbReference type="NCBI Taxonomy" id="37919"/>
    <lineage>
        <taxon>Bacteria</taxon>
        <taxon>Bacillati</taxon>
        <taxon>Actinomycetota</taxon>
        <taxon>Actinomycetes</taxon>
        <taxon>Mycobacteriales</taxon>
        <taxon>Nocardiaceae</taxon>
        <taxon>Rhodococcus</taxon>
    </lineage>
</organism>
<keyword evidence="2" id="KW-0012">Acyltransferase</keyword>
<dbReference type="Pfam" id="PF00668">
    <property type="entry name" value="Condensation"/>
    <property type="match status" value="1"/>
</dbReference>
<dbReference type="AlphaFoldDB" id="A0A076EMW1"/>
<name>A0A076EMW1_RHOOP</name>
<reference evidence="2 3" key="1">
    <citation type="submission" date="2014-07" db="EMBL/GenBank/DDBJ databases">
        <title>Genome Sequence of Rhodococcus opacus Strain R7, a Biodegrader of Mono- and Polycyclic Aromatic Hydrocarbons.</title>
        <authorList>
            <person name="Di Gennaro P."/>
            <person name="Zampolli J."/>
            <person name="Presti I."/>
            <person name="Cappelletti M."/>
            <person name="D'Ursi P."/>
            <person name="Orro A."/>
            <person name="Mezzelani A."/>
            <person name="Milanesi L."/>
        </authorList>
    </citation>
    <scope>NUCLEOTIDE SEQUENCE [LARGE SCALE GENOMIC DNA]</scope>
    <source>
        <strain evidence="2 3">R7</strain>
    </source>
</reference>
<dbReference type="eggNOG" id="COG1020">
    <property type="taxonomic scope" value="Bacteria"/>
</dbReference>